<dbReference type="EMBL" id="UFUW01000001">
    <property type="protein sequence ID" value="SUX24542.1"/>
    <property type="molecule type" value="Genomic_DNA"/>
</dbReference>
<protein>
    <submittedName>
        <fullName evidence="1">Phage tail protein E</fullName>
    </submittedName>
</protein>
<dbReference type="InterPro" id="IPR019289">
    <property type="entry name" value="Phage_tail_E/E"/>
</dbReference>
<proteinExistence type="predicted"/>
<dbReference type="Proteomes" id="UP000254572">
    <property type="component" value="Unassembled WGS sequence"/>
</dbReference>
<evidence type="ECO:0000313" key="2">
    <source>
        <dbReference type="Proteomes" id="UP000254572"/>
    </source>
</evidence>
<sequence length="107" mass="11616">MKENEAVKPRVLKLKTPITRDDKPVHEITLREPSAGELRGIRLFDLTQGDAEAVIKLLPRITTPALTAAEANKLALRDFARAMILVAEMFALDDEVGEAAGKPSPAA</sequence>
<dbReference type="RefSeq" id="WP_115612116.1">
    <property type="nucleotide sequence ID" value="NZ_JBHLZC010000003.1"/>
</dbReference>
<reference evidence="1 2" key="1">
    <citation type="submission" date="2018-06" db="EMBL/GenBank/DDBJ databases">
        <authorList>
            <consortium name="Pathogen Informatics"/>
            <person name="Doyle S."/>
        </authorList>
    </citation>
    <scope>NUCLEOTIDE SEQUENCE [LARGE SCALE GENOMIC DNA]</scope>
    <source>
        <strain evidence="1 2">NCTC13294</strain>
    </source>
</reference>
<accession>A0A381EC48</accession>
<dbReference type="Pfam" id="PF10109">
    <property type="entry name" value="Phage_TAC_7"/>
    <property type="match status" value="1"/>
</dbReference>
<gene>
    <name evidence="1" type="ORF">NCTC13294_01927</name>
</gene>
<keyword evidence="2" id="KW-1185">Reference proteome</keyword>
<dbReference type="AlphaFoldDB" id="A0A381EC48"/>
<dbReference type="OrthoDB" id="7366507at2"/>
<evidence type="ECO:0000313" key="1">
    <source>
        <dbReference type="EMBL" id="SUX24542.1"/>
    </source>
</evidence>
<organism evidence="1 2">
    <name type="scientific">Cardiobacterium valvarum</name>
    <dbReference type="NCBI Taxonomy" id="194702"/>
    <lineage>
        <taxon>Bacteria</taxon>
        <taxon>Pseudomonadati</taxon>
        <taxon>Pseudomonadota</taxon>
        <taxon>Gammaproteobacteria</taxon>
        <taxon>Cardiobacteriales</taxon>
        <taxon>Cardiobacteriaceae</taxon>
        <taxon>Cardiobacterium</taxon>
    </lineage>
</organism>
<name>A0A381EC48_9GAMM</name>